<dbReference type="EMBL" id="CAXAMN010006669">
    <property type="protein sequence ID" value="CAK9018701.1"/>
    <property type="molecule type" value="Genomic_DNA"/>
</dbReference>
<sequence>MPKKGDKSGANPGYEERLRKAPGLPEVLVILKEAAASKSEPSRSFFFQALSVLAQKAAATSAVSADCKVAAVQQGEWLLESCSRLDGGKPQESAITSMVRVCCACGAQDRALKLVAEAQAKGVKPRLRTLSAVLLQASEAQDHGLCEKLWAQLPSLGLEPQDSEFALMLRTFHGDVQRQYALLRQLIEELPMPSDPPLIEEIGRVFGVEGALALRARDPPKAPGRRESGGCWQVGWTTLSPEGDCALSGRRLQAMDVTPEDAMLPNPAPTAAAPVSTVSTVGASGSAGELLRARRCVAAIDMDCFYAQCEELRHPELKGRPVGVQQKALVITSNYTARACGVQKGDSLQVVKEKCPEITICNGEDLTFYGQVSQQFFDVAARFSSKVEKLGLDEVFVDLTEQVEERSSARDDGGAKMSGLVYPDAEAAGTDCEDGGDAGACWRYLALGSMICQEIREAIQLEVGLSSSAGVSVSKLLAKMVSSWKKPSQQTVFVPTADCLDSLLPESLPVQKIPGIGFASTQRCQVLGIHSIGQLRAVSHERLQEAFDASTVKTMKALCLGLDEAPVKASGAPKTCSAEDSFWQKPLSSNEEAKASLELLAQKLLTKIRMLERSFGPRPVPSLSLTVRHVDRAASGSAGPAAPVPPRRERRQMPLGTFSLAREDGVVAQQLAERSFGLFQKLVPPNAPFALNILNLQVAFAERARGQRSLSFAAPKCADEAVAVDDGDAARGAADVAALVAMGFGVAAAAEAMAETGSVDAAVERLLKRPRLKAPSQMAAEDGVYRTKRRDPVADRSLGSWGKEGATEGDGDSEEALLERMVTRLVIDVRDSGKPFRRFKKWLEEQPPFDIVIDGANVGFNNQNREGGLFQYSQIDAVIDKLRETGSRVLLVLHPKWLREDADRTVTKRKKRKLDQINLEGNMGSSDDSAEDQEGEPEIQYPFDPITCAERAAPAGTPLAYIRKWKEAECLVRVPAKDCDDWYWLFAALSSARRGARHVQVVSNDHMRDHHWRMVGHRAFLKWQGRHMTRVSIWSETSDVENCKVTLTPPDMYSMQAQVSEDSSAWHFPVPLVPSRAQQLSSGRPLPRKEIESAECHWLAAWRDTPADR</sequence>
<dbReference type="Gene3D" id="1.25.40.10">
    <property type="entry name" value="Tetratricopeptide repeat domain"/>
    <property type="match status" value="1"/>
</dbReference>
<evidence type="ECO:0000256" key="1">
    <source>
        <dbReference type="ARBA" id="ARBA00022737"/>
    </source>
</evidence>
<evidence type="ECO:0000256" key="3">
    <source>
        <dbReference type="SAM" id="MobiDB-lite"/>
    </source>
</evidence>
<dbReference type="Gene3D" id="3.30.70.270">
    <property type="match status" value="1"/>
</dbReference>
<evidence type="ECO:0000313" key="6">
    <source>
        <dbReference type="Proteomes" id="UP001642484"/>
    </source>
</evidence>
<dbReference type="InterPro" id="IPR043502">
    <property type="entry name" value="DNA/RNA_pol_sf"/>
</dbReference>
<dbReference type="Pfam" id="PF00817">
    <property type="entry name" value="IMS"/>
    <property type="match status" value="1"/>
</dbReference>
<dbReference type="Proteomes" id="UP001642484">
    <property type="component" value="Unassembled WGS sequence"/>
</dbReference>
<gene>
    <name evidence="5" type="ORF">CCMP2556_LOCUS13377</name>
</gene>
<dbReference type="SUPFAM" id="SSF56672">
    <property type="entry name" value="DNA/RNA polymerases"/>
    <property type="match status" value="1"/>
</dbReference>
<accession>A0ABP0JW51</accession>
<dbReference type="Pfam" id="PF17177">
    <property type="entry name" value="PPR_long"/>
    <property type="match status" value="1"/>
</dbReference>
<dbReference type="InterPro" id="IPR002885">
    <property type="entry name" value="PPR_rpt"/>
</dbReference>
<evidence type="ECO:0000256" key="2">
    <source>
        <dbReference type="PROSITE-ProRule" id="PRU00708"/>
    </source>
</evidence>
<feature type="repeat" description="PPR" evidence="2">
    <location>
        <begin position="91"/>
        <end position="125"/>
    </location>
</feature>
<dbReference type="PANTHER" id="PTHR46404">
    <property type="entry name" value="DNA POLYMERASE IOTA"/>
    <property type="match status" value="1"/>
</dbReference>
<proteinExistence type="predicted"/>
<dbReference type="InterPro" id="IPR001126">
    <property type="entry name" value="UmuC"/>
</dbReference>
<dbReference type="Gene3D" id="3.30.1490.100">
    <property type="entry name" value="DNA polymerase, Y-family, little finger domain"/>
    <property type="match status" value="1"/>
</dbReference>
<dbReference type="Gene3D" id="3.40.1170.60">
    <property type="match status" value="1"/>
</dbReference>
<dbReference type="Pfam" id="PF16953">
    <property type="entry name" value="PRORP"/>
    <property type="match status" value="2"/>
</dbReference>
<dbReference type="InterPro" id="IPR031595">
    <property type="entry name" value="PRORP_C"/>
</dbReference>
<dbReference type="PROSITE" id="PS51375">
    <property type="entry name" value="PPR"/>
    <property type="match status" value="1"/>
</dbReference>
<dbReference type="Gene3D" id="3.40.50.11980">
    <property type="match status" value="1"/>
</dbReference>
<reference evidence="5 6" key="1">
    <citation type="submission" date="2024-02" db="EMBL/GenBank/DDBJ databases">
        <authorList>
            <person name="Chen Y."/>
            <person name="Shah S."/>
            <person name="Dougan E. K."/>
            <person name="Thang M."/>
            <person name="Chan C."/>
        </authorList>
    </citation>
    <scope>NUCLEOTIDE SEQUENCE [LARGE SCALE GENOMIC DNA]</scope>
</reference>
<dbReference type="InterPro" id="IPR036775">
    <property type="entry name" value="DNA_pol_Y-fam_lit_finger_sf"/>
</dbReference>
<dbReference type="PROSITE" id="PS50173">
    <property type="entry name" value="UMUC"/>
    <property type="match status" value="1"/>
</dbReference>
<organism evidence="5 6">
    <name type="scientific">Durusdinium trenchii</name>
    <dbReference type="NCBI Taxonomy" id="1381693"/>
    <lineage>
        <taxon>Eukaryota</taxon>
        <taxon>Sar</taxon>
        <taxon>Alveolata</taxon>
        <taxon>Dinophyceae</taxon>
        <taxon>Suessiales</taxon>
        <taxon>Symbiodiniaceae</taxon>
        <taxon>Durusdinium</taxon>
    </lineage>
</organism>
<evidence type="ECO:0000313" key="5">
    <source>
        <dbReference type="EMBL" id="CAK9018701.1"/>
    </source>
</evidence>
<protein>
    <recommendedName>
        <fullName evidence="4">UmuC domain-containing protein</fullName>
    </recommendedName>
</protein>
<dbReference type="Gene3D" id="1.10.150.20">
    <property type="entry name" value="5' to 3' exonuclease, C-terminal subdomain"/>
    <property type="match status" value="1"/>
</dbReference>
<evidence type="ECO:0000259" key="4">
    <source>
        <dbReference type="PROSITE" id="PS50173"/>
    </source>
</evidence>
<dbReference type="PANTHER" id="PTHR46404:SF1">
    <property type="entry name" value="DNA POLYMERASE IOTA"/>
    <property type="match status" value="1"/>
</dbReference>
<keyword evidence="6" id="KW-1185">Reference proteome</keyword>
<dbReference type="InterPro" id="IPR043128">
    <property type="entry name" value="Rev_trsase/Diguanyl_cyclase"/>
</dbReference>
<keyword evidence="1" id="KW-0677">Repeat</keyword>
<dbReference type="InterPro" id="IPR033443">
    <property type="entry name" value="PROP1-like_PPR_dom"/>
</dbReference>
<name>A0ABP0JW51_9DINO</name>
<dbReference type="Gene3D" id="1.10.8.10">
    <property type="entry name" value="DNA helicase RuvA subunit, C-terminal domain"/>
    <property type="match status" value="1"/>
</dbReference>
<feature type="region of interest" description="Disordered" evidence="3">
    <location>
        <begin position="917"/>
        <end position="936"/>
    </location>
</feature>
<comment type="caution">
    <text evidence="5">The sequence shown here is derived from an EMBL/GenBank/DDBJ whole genome shotgun (WGS) entry which is preliminary data.</text>
</comment>
<dbReference type="InterPro" id="IPR011990">
    <property type="entry name" value="TPR-like_helical_dom_sf"/>
</dbReference>
<feature type="domain" description="UmuC" evidence="4">
    <location>
        <begin position="297"/>
        <end position="517"/>
    </location>
</feature>